<dbReference type="PROSITE" id="PS00768">
    <property type="entry name" value="TRANSTHYRETIN_1"/>
    <property type="match status" value="1"/>
</dbReference>
<dbReference type="InterPro" id="IPR014306">
    <property type="entry name" value="Hydroxyisourate_hydrolase"/>
</dbReference>
<dbReference type="InterPro" id="IPR036817">
    <property type="entry name" value="Transthyretin/HIU_hydrolase_sf"/>
</dbReference>
<dbReference type="PANTHER" id="PTHR10395:SF7">
    <property type="entry name" value="5-HYDROXYISOURATE HYDROLASE"/>
    <property type="match status" value="1"/>
</dbReference>
<dbReference type="InterPro" id="IPR023418">
    <property type="entry name" value="Thyroxine_BS"/>
</dbReference>
<protein>
    <recommendedName>
        <fullName evidence="6 9">5-hydroxyisourate hydrolase</fullName>
        <shortName evidence="9">HIU hydrolase</shortName>
        <shortName evidence="9">HIUHase</shortName>
        <ecNumber evidence="5 9">3.5.2.17</ecNumber>
    </recommendedName>
</protein>
<evidence type="ECO:0000256" key="4">
    <source>
        <dbReference type="ARBA" id="ARBA00011881"/>
    </source>
</evidence>
<dbReference type="RefSeq" id="WP_380673716.1">
    <property type="nucleotide sequence ID" value="NZ_CP173186.1"/>
</dbReference>
<sequence>MTMIKRVWWLAAMIVGSFLCTAPLQAAEVQYQLSTHILDISQGRPAANVDVELYRLDAAGKQENWQVVGKGTTDKDGRIKTFLEKQAGKDNAGIYKLKFLTQPYFKNQQQQSFYPFIEVVFQLDGSSHFHVPITLSNFGYSTYRGS</sequence>
<evidence type="ECO:0000313" key="12">
    <source>
        <dbReference type="EMBL" id="MFC0226011.1"/>
    </source>
</evidence>
<feature type="chain" id="PRO_5047027262" description="5-hydroxyisourate hydrolase" evidence="10">
    <location>
        <begin position="27"/>
        <end position="146"/>
    </location>
</feature>
<evidence type="ECO:0000259" key="11">
    <source>
        <dbReference type="SMART" id="SM00095"/>
    </source>
</evidence>
<evidence type="ECO:0000256" key="3">
    <source>
        <dbReference type="ARBA" id="ARBA00009850"/>
    </source>
</evidence>
<keyword evidence="8 9" id="KW-0378">Hydrolase</keyword>
<dbReference type="Pfam" id="PF00576">
    <property type="entry name" value="Transthyretin"/>
    <property type="match status" value="1"/>
</dbReference>
<comment type="similarity">
    <text evidence="3 9">Belongs to the transthyretin family. 5-hydroxyisourate hydrolase subfamily.</text>
</comment>
<evidence type="ECO:0000256" key="1">
    <source>
        <dbReference type="ARBA" id="ARBA00001043"/>
    </source>
</evidence>
<feature type="domain" description="Transthyretin/hydroxyisourate hydrolase" evidence="11">
    <location>
        <begin position="28"/>
        <end position="145"/>
    </location>
</feature>
<name>A0ABV6EAH0_9GAMM</name>
<evidence type="ECO:0000313" key="13">
    <source>
        <dbReference type="Proteomes" id="UP001589792"/>
    </source>
</evidence>
<comment type="function">
    <text evidence="2">Catalyzes the hydrolysis of 5-hydroxyisourate (HIU) to 2-oxo-4-hydroxy-4-carboxy-5-ureidoimidazoline (OHCU).</text>
</comment>
<evidence type="ECO:0000256" key="9">
    <source>
        <dbReference type="RuleBase" id="RU361270"/>
    </source>
</evidence>
<organism evidence="12 13">
    <name type="scientific">Serratia aquatilis</name>
    <dbReference type="NCBI Taxonomy" id="1737515"/>
    <lineage>
        <taxon>Bacteria</taxon>
        <taxon>Pseudomonadati</taxon>
        <taxon>Pseudomonadota</taxon>
        <taxon>Gammaproteobacteria</taxon>
        <taxon>Enterobacterales</taxon>
        <taxon>Yersiniaceae</taxon>
        <taxon>Serratia</taxon>
    </lineage>
</organism>
<comment type="catalytic activity">
    <reaction evidence="1 9">
        <text>5-hydroxyisourate + H2O = 5-hydroxy-2-oxo-4-ureido-2,5-dihydro-1H-imidazole-5-carboxylate + H(+)</text>
        <dbReference type="Rhea" id="RHEA:23736"/>
        <dbReference type="ChEBI" id="CHEBI:15377"/>
        <dbReference type="ChEBI" id="CHEBI:15378"/>
        <dbReference type="ChEBI" id="CHEBI:18072"/>
        <dbReference type="ChEBI" id="CHEBI:58639"/>
        <dbReference type="EC" id="3.5.2.17"/>
    </reaction>
</comment>
<dbReference type="Proteomes" id="UP001589792">
    <property type="component" value="Unassembled WGS sequence"/>
</dbReference>
<feature type="signal peptide" evidence="10">
    <location>
        <begin position="1"/>
        <end position="26"/>
    </location>
</feature>
<keyword evidence="10" id="KW-0732">Signal</keyword>
<dbReference type="InterPro" id="IPR000895">
    <property type="entry name" value="Transthyretin/HIU_hydrolase"/>
</dbReference>
<accession>A0ABV6EAH0</accession>
<evidence type="ECO:0000256" key="7">
    <source>
        <dbReference type="ARBA" id="ARBA00022631"/>
    </source>
</evidence>
<dbReference type="PANTHER" id="PTHR10395">
    <property type="entry name" value="URICASE AND TRANSTHYRETIN-RELATED"/>
    <property type="match status" value="1"/>
</dbReference>
<evidence type="ECO:0000256" key="8">
    <source>
        <dbReference type="ARBA" id="ARBA00022801"/>
    </source>
</evidence>
<gene>
    <name evidence="12" type="primary">uraH</name>
    <name evidence="12" type="ORF">ACFFJ3_05755</name>
</gene>
<keyword evidence="7 9" id="KW-0659">Purine metabolism</keyword>
<evidence type="ECO:0000256" key="6">
    <source>
        <dbReference type="ARBA" id="ARBA00017539"/>
    </source>
</evidence>
<dbReference type="InterPro" id="IPR023416">
    <property type="entry name" value="Transthyretin/HIU_hydrolase_d"/>
</dbReference>
<dbReference type="Gene3D" id="2.60.40.180">
    <property type="entry name" value="Transthyretin/hydroxyisourate hydrolase domain"/>
    <property type="match status" value="1"/>
</dbReference>
<evidence type="ECO:0000256" key="5">
    <source>
        <dbReference type="ARBA" id="ARBA00012609"/>
    </source>
</evidence>
<evidence type="ECO:0000256" key="2">
    <source>
        <dbReference type="ARBA" id="ARBA00002704"/>
    </source>
</evidence>
<proteinExistence type="inferred from homology"/>
<evidence type="ECO:0000256" key="10">
    <source>
        <dbReference type="SAM" id="SignalP"/>
    </source>
</evidence>
<dbReference type="SMART" id="SM00095">
    <property type="entry name" value="TR_THY"/>
    <property type="match status" value="1"/>
</dbReference>
<dbReference type="PRINTS" id="PR00189">
    <property type="entry name" value="TRNSTHYRETIN"/>
</dbReference>
<reference evidence="12 13" key="1">
    <citation type="submission" date="2024-09" db="EMBL/GenBank/DDBJ databases">
        <authorList>
            <person name="Sun Q."/>
            <person name="Mori K."/>
        </authorList>
    </citation>
    <scope>NUCLEOTIDE SEQUENCE [LARGE SCALE GENOMIC DNA]</scope>
    <source>
        <strain evidence="12 13">CCM 8626</strain>
    </source>
</reference>
<dbReference type="CDD" id="cd05822">
    <property type="entry name" value="TLP_HIUase"/>
    <property type="match status" value="1"/>
</dbReference>
<dbReference type="GO" id="GO:0033971">
    <property type="term" value="F:hydroxyisourate hydrolase activity"/>
    <property type="evidence" value="ECO:0007669"/>
    <property type="project" value="UniProtKB-EC"/>
</dbReference>
<dbReference type="NCBIfam" id="TIGR02962">
    <property type="entry name" value="hdxy_isourate"/>
    <property type="match status" value="1"/>
</dbReference>
<keyword evidence="13" id="KW-1185">Reference proteome</keyword>
<dbReference type="EMBL" id="JBHLXG010000004">
    <property type="protein sequence ID" value="MFC0226011.1"/>
    <property type="molecule type" value="Genomic_DNA"/>
</dbReference>
<comment type="caution">
    <text evidence="12">The sequence shown here is derived from an EMBL/GenBank/DDBJ whole genome shotgun (WGS) entry which is preliminary data.</text>
</comment>
<dbReference type="EC" id="3.5.2.17" evidence="5 9"/>
<dbReference type="SUPFAM" id="SSF49472">
    <property type="entry name" value="Transthyretin (synonym: prealbumin)"/>
    <property type="match status" value="1"/>
</dbReference>
<comment type="subunit">
    <text evidence="4 9">Homotetramer.</text>
</comment>